<dbReference type="STRING" id="391936.S7S_00775"/>
<organism evidence="2 3">
    <name type="scientific">Isoalcanivorax pacificus W11-5</name>
    <dbReference type="NCBI Taxonomy" id="391936"/>
    <lineage>
        <taxon>Bacteria</taxon>
        <taxon>Pseudomonadati</taxon>
        <taxon>Pseudomonadota</taxon>
        <taxon>Gammaproteobacteria</taxon>
        <taxon>Oceanospirillales</taxon>
        <taxon>Alcanivoracaceae</taxon>
        <taxon>Isoalcanivorax</taxon>
    </lineage>
</organism>
<proteinExistence type="predicted"/>
<dbReference type="Proteomes" id="UP000006764">
    <property type="component" value="Chromosome"/>
</dbReference>
<protein>
    <recommendedName>
        <fullName evidence="4">Peptide chain release factor RF-3</fullName>
    </recommendedName>
</protein>
<evidence type="ECO:0000313" key="3">
    <source>
        <dbReference type="Proteomes" id="UP000006764"/>
    </source>
</evidence>
<dbReference type="KEGG" id="apac:S7S_00775"/>
<sequence length="335" mass="38860">MMLRLLFALLLLCGASPSLADTVWLLNGDRLSGQVRLFDGGTLLLETEFGGIVRINAKSVATLETRQRMVIRHQRWRGRKQYATLRAAEQPGRVTLVTHGEPFTVALADLYQIMPTRKMLEDWIWRGNVDFALDFQRGDTDIDDRDIMVLTDFRHNNWRHNLRGEYNREYKDEVRSIDNYLAQYSLDYFIDRNWFWQGRLQYRRDDIEEIARRRSLGTGPGYQFWDNELGAFSLTSLLNVDDYEYADGGDERTASMAVRWDYNRFLVGKTLEIFTNGEIGVPLSSAVSEKLDAQAGLRFRLTSWASFNIRAEWDRVVGDGSINQRRYTLGLGVAW</sequence>
<evidence type="ECO:0008006" key="4">
    <source>
        <dbReference type="Google" id="ProtNLM"/>
    </source>
</evidence>
<dbReference type="OrthoDB" id="9806250at2"/>
<reference evidence="2 3" key="1">
    <citation type="journal article" date="2012" name="J. Bacteriol.">
        <title>Genome sequence of an alkane-degrading bacterium, Alcanivorax pacificus type strain W11-5, isolated from deep sea sediment.</title>
        <authorList>
            <person name="Lai Q."/>
            <person name="Shao Z."/>
        </authorList>
    </citation>
    <scope>NUCLEOTIDE SEQUENCE [LARGE SCALE GENOMIC DNA]</scope>
    <source>
        <strain evidence="2 3">W11-5</strain>
    </source>
</reference>
<evidence type="ECO:0000256" key="1">
    <source>
        <dbReference type="SAM" id="SignalP"/>
    </source>
</evidence>
<feature type="chain" id="PRO_5002111843" description="Peptide chain release factor RF-3" evidence="1">
    <location>
        <begin position="21"/>
        <end position="335"/>
    </location>
</feature>
<dbReference type="EMBL" id="CP004387">
    <property type="protein sequence ID" value="AJD46579.1"/>
    <property type="molecule type" value="Genomic_DNA"/>
</dbReference>
<gene>
    <name evidence="2" type="ORF">S7S_00775</name>
</gene>
<name>A0A0B4XEY6_9GAMM</name>
<keyword evidence="1" id="KW-0732">Signal</keyword>
<dbReference type="InterPro" id="IPR007433">
    <property type="entry name" value="DUF481"/>
</dbReference>
<feature type="signal peptide" evidence="1">
    <location>
        <begin position="1"/>
        <end position="20"/>
    </location>
</feature>
<dbReference type="Pfam" id="PF04338">
    <property type="entry name" value="DUF481"/>
    <property type="match status" value="1"/>
</dbReference>
<accession>A0A0B4XEY6</accession>
<dbReference type="AlphaFoldDB" id="A0A0B4XEY6"/>
<dbReference type="RefSeq" id="WP_008740081.1">
    <property type="nucleotide sequence ID" value="NZ_CP004387.1"/>
</dbReference>
<dbReference type="HOGENOM" id="CLU_057321_1_0_6"/>
<keyword evidence="3" id="KW-1185">Reference proteome</keyword>
<evidence type="ECO:0000313" key="2">
    <source>
        <dbReference type="EMBL" id="AJD46579.1"/>
    </source>
</evidence>